<protein>
    <recommendedName>
        <fullName evidence="1">eCIS core domain-containing protein</fullName>
    </recommendedName>
</protein>
<dbReference type="EMBL" id="FOUF01000003">
    <property type="protein sequence ID" value="SFL96873.1"/>
    <property type="molecule type" value="Genomic_DNA"/>
</dbReference>
<dbReference type="AlphaFoldDB" id="A0A1I4M184"/>
<evidence type="ECO:0000313" key="2">
    <source>
        <dbReference type="EMBL" id="SFL96873.1"/>
    </source>
</evidence>
<dbReference type="InterPro" id="IPR025295">
    <property type="entry name" value="eCIS_core_dom"/>
</dbReference>
<gene>
    <name evidence="2" type="ORF">SAMN05421880_10365</name>
</gene>
<organism evidence="2 3">
    <name type="scientific">Nitrosomonas nitrosa</name>
    <dbReference type="NCBI Taxonomy" id="52442"/>
    <lineage>
        <taxon>Bacteria</taxon>
        <taxon>Pseudomonadati</taxon>
        <taxon>Pseudomonadota</taxon>
        <taxon>Betaproteobacteria</taxon>
        <taxon>Nitrosomonadales</taxon>
        <taxon>Nitrosomonadaceae</taxon>
        <taxon>Nitrosomonas</taxon>
    </lineage>
</organism>
<sequence>MNKTSKTQLANKTSFSPLSHGMLQRKCACGSHIAAGKECAACAKQKQTLQRKAINRDAMTPVSSIVHGVLNSAGQPLDPTAKTFMESRFGRDFSKVRIHTDANAAESARMVNAFAYTVGRDVVFGAGQYSPHTRMGQRLLAHELAHTLQQDKNIALTTNVLKVNEPNDRYEQEADHIADQVLTASVHSMQSEERQSVPTIPSQLQESPPQIARLVATTGREPEGINPQESEAIPMAAGPECSRQRGRGRSLPLARTTFRGERGFASIPSDSHPGPGGLLVTGSSVSIKIIARWEEQITDPDQRPPDQRNRRADRPQYYLTFNGWVDDCDSSHVGSPASSVQSGNLAIGTEHTVNLANLIPGRYGLGINPSTASPEPNRVLVGTCEVT</sequence>
<accession>A0A1I4M184</accession>
<keyword evidence="3" id="KW-1185">Reference proteome</keyword>
<dbReference type="STRING" id="52442.SAMN05421880_10365"/>
<dbReference type="RefSeq" id="WP_218143413.1">
    <property type="nucleotide sequence ID" value="NZ_FOUF01000003.1"/>
</dbReference>
<feature type="domain" description="eCIS core" evidence="1">
    <location>
        <begin position="76"/>
        <end position="152"/>
    </location>
</feature>
<dbReference type="Proteomes" id="UP000199561">
    <property type="component" value="Unassembled WGS sequence"/>
</dbReference>
<dbReference type="Pfam" id="PF13699">
    <property type="entry name" value="eCIS_core"/>
    <property type="match status" value="1"/>
</dbReference>
<name>A0A1I4M184_9PROT</name>
<evidence type="ECO:0000259" key="1">
    <source>
        <dbReference type="Pfam" id="PF13699"/>
    </source>
</evidence>
<evidence type="ECO:0000313" key="3">
    <source>
        <dbReference type="Proteomes" id="UP000199561"/>
    </source>
</evidence>
<proteinExistence type="predicted"/>
<reference evidence="2 3" key="1">
    <citation type="submission" date="2016-10" db="EMBL/GenBank/DDBJ databases">
        <authorList>
            <person name="de Groot N.N."/>
        </authorList>
    </citation>
    <scope>NUCLEOTIDE SEQUENCE [LARGE SCALE GENOMIC DNA]</scope>
    <source>
        <strain evidence="2 3">Nm146</strain>
    </source>
</reference>